<protein>
    <submittedName>
        <fullName evidence="2">Uncharacterized protein</fullName>
    </submittedName>
</protein>
<reference evidence="2 3" key="1">
    <citation type="submission" date="2021-06" db="EMBL/GenBank/DDBJ databases">
        <authorList>
            <person name="Palmer J.M."/>
        </authorList>
    </citation>
    <scope>NUCLEOTIDE SEQUENCE [LARGE SCALE GENOMIC DNA]</scope>
    <source>
        <strain evidence="2 3">GA_2019</strain>
        <tissue evidence="2">Muscle</tissue>
    </source>
</reference>
<gene>
    <name evidence="2" type="ORF">GOODEAATRI_014045</name>
</gene>
<keyword evidence="3" id="KW-1185">Reference proteome</keyword>
<sequence>VVKWILSSRTHQAKGRKRKRTEPKVNYKEVGTLSIKSFISLRALFLTLQCVCLSSFKDLSLSQLLWGFLYTSL</sequence>
<dbReference type="EMBL" id="JAHRIO010020963">
    <property type="protein sequence ID" value="MEQ2165149.1"/>
    <property type="molecule type" value="Genomic_DNA"/>
</dbReference>
<feature type="non-terminal residue" evidence="2">
    <location>
        <position position="1"/>
    </location>
</feature>
<comment type="caution">
    <text evidence="2">The sequence shown here is derived from an EMBL/GenBank/DDBJ whole genome shotgun (WGS) entry which is preliminary data.</text>
</comment>
<evidence type="ECO:0000256" key="1">
    <source>
        <dbReference type="SAM" id="MobiDB-lite"/>
    </source>
</evidence>
<name>A0ABV0N2L6_9TELE</name>
<feature type="region of interest" description="Disordered" evidence="1">
    <location>
        <begin position="1"/>
        <end position="22"/>
    </location>
</feature>
<proteinExistence type="predicted"/>
<evidence type="ECO:0000313" key="2">
    <source>
        <dbReference type="EMBL" id="MEQ2165149.1"/>
    </source>
</evidence>
<evidence type="ECO:0000313" key="3">
    <source>
        <dbReference type="Proteomes" id="UP001476798"/>
    </source>
</evidence>
<dbReference type="Proteomes" id="UP001476798">
    <property type="component" value="Unassembled WGS sequence"/>
</dbReference>
<feature type="compositionally biased region" description="Basic residues" evidence="1">
    <location>
        <begin position="11"/>
        <end position="21"/>
    </location>
</feature>
<organism evidence="2 3">
    <name type="scientific">Goodea atripinnis</name>
    <dbReference type="NCBI Taxonomy" id="208336"/>
    <lineage>
        <taxon>Eukaryota</taxon>
        <taxon>Metazoa</taxon>
        <taxon>Chordata</taxon>
        <taxon>Craniata</taxon>
        <taxon>Vertebrata</taxon>
        <taxon>Euteleostomi</taxon>
        <taxon>Actinopterygii</taxon>
        <taxon>Neopterygii</taxon>
        <taxon>Teleostei</taxon>
        <taxon>Neoteleostei</taxon>
        <taxon>Acanthomorphata</taxon>
        <taxon>Ovalentaria</taxon>
        <taxon>Atherinomorphae</taxon>
        <taxon>Cyprinodontiformes</taxon>
        <taxon>Goodeidae</taxon>
        <taxon>Goodea</taxon>
    </lineage>
</organism>
<accession>A0ABV0N2L6</accession>